<accession>A0A2T5Y3C4</accession>
<dbReference type="Proteomes" id="UP000244225">
    <property type="component" value="Unassembled WGS sequence"/>
</dbReference>
<evidence type="ECO:0000313" key="5">
    <source>
        <dbReference type="Proteomes" id="UP000244225"/>
    </source>
</evidence>
<feature type="domain" description="Nitroreductase" evidence="3">
    <location>
        <begin position="187"/>
        <end position="239"/>
    </location>
</feature>
<dbReference type="PANTHER" id="PTHR43673:SF10">
    <property type="entry name" value="NADH DEHYDROGENASE_NAD(P)H NITROREDUCTASE XCC3605-RELATED"/>
    <property type="match status" value="1"/>
</dbReference>
<dbReference type="GO" id="GO:0016491">
    <property type="term" value="F:oxidoreductase activity"/>
    <property type="evidence" value="ECO:0007669"/>
    <property type="project" value="UniProtKB-KW"/>
</dbReference>
<evidence type="ECO:0000259" key="3">
    <source>
        <dbReference type="Pfam" id="PF00881"/>
    </source>
</evidence>
<dbReference type="Pfam" id="PF00881">
    <property type="entry name" value="Nitroreductase"/>
    <property type="match status" value="2"/>
</dbReference>
<dbReference type="InterPro" id="IPR029479">
    <property type="entry name" value="Nitroreductase"/>
</dbReference>
<evidence type="ECO:0000313" key="4">
    <source>
        <dbReference type="EMBL" id="PTX10672.1"/>
    </source>
</evidence>
<reference evidence="4 5" key="1">
    <citation type="submission" date="2018-04" db="EMBL/GenBank/DDBJ databases">
        <title>Genomic Encyclopedia of Archaeal and Bacterial Type Strains, Phase II (KMG-II): from individual species to whole genera.</title>
        <authorList>
            <person name="Goeker M."/>
        </authorList>
    </citation>
    <scope>NUCLEOTIDE SEQUENCE [LARGE SCALE GENOMIC DNA]</scope>
    <source>
        <strain evidence="4 5">DSM 100162</strain>
    </source>
</reference>
<dbReference type="PANTHER" id="PTHR43673">
    <property type="entry name" value="NAD(P)H NITROREDUCTASE YDGI-RELATED"/>
    <property type="match status" value="1"/>
</dbReference>
<sequence>MIRSIINKYNSHKKSFVELQLPKYCYKSSLMSAVYYFFFSSAFRRENKAVLAGKVKHMREAQVEKANYFLLVRNIHRIEKGLLMRPRRAVFAKDYIRETVDSYIGVVTKQTDSPSQLAWFTDVLDSYFNTSGEDKVVIKEKERYDSFKQSLNGKLANLQCEFIKIPYHRNESLKPNISYEDFYKLNKYRRSVRWFLTRPVPRELIDKAILVASQAPSACNRQPFEYYIIDNPELVKEAVKLPMGTTGYAHSIQTFIVVVGNLDSYFDERDRHLIYIDASLANMSLMLALETLGLGSVSINWPDIESREQKMEKFLKLGPHQRPIMCIGVGFPDPEGMVAFSEKRDLNQIRKFL</sequence>
<evidence type="ECO:0000256" key="1">
    <source>
        <dbReference type="ARBA" id="ARBA00007118"/>
    </source>
</evidence>
<dbReference type="AlphaFoldDB" id="A0A2T5Y3C4"/>
<dbReference type="Gene3D" id="3.40.109.10">
    <property type="entry name" value="NADH Oxidase"/>
    <property type="match status" value="1"/>
</dbReference>
<dbReference type="SUPFAM" id="SSF55469">
    <property type="entry name" value="FMN-dependent nitroreductase-like"/>
    <property type="match status" value="1"/>
</dbReference>
<dbReference type="CDD" id="cd02062">
    <property type="entry name" value="Nitro_FMN_reductase"/>
    <property type="match status" value="1"/>
</dbReference>
<comment type="caution">
    <text evidence="4">The sequence shown here is derived from an EMBL/GenBank/DDBJ whole genome shotgun (WGS) entry which is preliminary data.</text>
</comment>
<dbReference type="InterPro" id="IPR000415">
    <property type="entry name" value="Nitroreductase-like"/>
</dbReference>
<feature type="domain" description="Nitroreductase" evidence="3">
    <location>
        <begin position="257"/>
        <end position="330"/>
    </location>
</feature>
<dbReference type="OrthoDB" id="9809288at2"/>
<name>A0A2T5Y3C4_9BACT</name>
<dbReference type="EMBL" id="QBKI01000016">
    <property type="protein sequence ID" value="PTX10672.1"/>
    <property type="molecule type" value="Genomic_DNA"/>
</dbReference>
<proteinExistence type="inferred from homology"/>
<keyword evidence="5" id="KW-1185">Reference proteome</keyword>
<comment type="similarity">
    <text evidence="1">Belongs to the nitroreductase family.</text>
</comment>
<organism evidence="4 5">
    <name type="scientific">Pontibacter mucosus</name>
    <dbReference type="NCBI Taxonomy" id="1649266"/>
    <lineage>
        <taxon>Bacteria</taxon>
        <taxon>Pseudomonadati</taxon>
        <taxon>Bacteroidota</taxon>
        <taxon>Cytophagia</taxon>
        <taxon>Cytophagales</taxon>
        <taxon>Hymenobacteraceae</taxon>
        <taxon>Pontibacter</taxon>
    </lineage>
</organism>
<gene>
    <name evidence="4" type="ORF">C8N40_11613</name>
</gene>
<evidence type="ECO:0000256" key="2">
    <source>
        <dbReference type="ARBA" id="ARBA00023002"/>
    </source>
</evidence>
<protein>
    <submittedName>
        <fullName evidence="4">Nitroreductase</fullName>
    </submittedName>
</protein>
<keyword evidence="2" id="KW-0560">Oxidoreductase</keyword>